<feature type="signal peptide" evidence="8">
    <location>
        <begin position="1"/>
        <end position="22"/>
    </location>
</feature>
<dbReference type="InterPro" id="IPR043595">
    <property type="entry name" value="FaeB/C/D"/>
</dbReference>
<evidence type="ECO:0000313" key="11">
    <source>
        <dbReference type="Proteomes" id="UP000218327"/>
    </source>
</evidence>
<gene>
    <name evidence="10" type="ORF">COA96_02215</name>
</gene>
<dbReference type="EMBL" id="NVVJ01000004">
    <property type="protein sequence ID" value="PCJ27998.1"/>
    <property type="molecule type" value="Genomic_DNA"/>
</dbReference>
<dbReference type="GO" id="GO:0030600">
    <property type="term" value="F:feruloyl esterase activity"/>
    <property type="evidence" value="ECO:0007669"/>
    <property type="project" value="InterPro"/>
</dbReference>
<feature type="domain" description="Phospholipase/carboxylesterase/thioesterase" evidence="9">
    <location>
        <begin position="46"/>
        <end position="197"/>
    </location>
</feature>
<keyword evidence="3" id="KW-0858">Xylan degradation</keyword>
<reference evidence="11" key="1">
    <citation type="submission" date="2017-08" db="EMBL/GenBank/DDBJ databases">
        <title>A dynamic microbial community with high functional redundancy inhabits the cold, oxic subseafloor aquifer.</title>
        <authorList>
            <person name="Tully B.J."/>
            <person name="Wheat C.G."/>
            <person name="Glazer B.T."/>
            <person name="Huber J.A."/>
        </authorList>
    </citation>
    <scope>NUCLEOTIDE SEQUENCE [LARGE SCALE GENOMIC DNA]</scope>
</reference>
<evidence type="ECO:0000256" key="8">
    <source>
        <dbReference type="SAM" id="SignalP"/>
    </source>
</evidence>
<dbReference type="AlphaFoldDB" id="A0A2A5BA48"/>
<dbReference type="GO" id="GO:0005576">
    <property type="term" value="C:extracellular region"/>
    <property type="evidence" value="ECO:0007669"/>
    <property type="project" value="UniProtKB-SubCell"/>
</dbReference>
<dbReference type="InterPro" id="IPR003140">
    <property type="entry name" value="PLipase/COase/thioEstase"/>
</dbReference>
<evidence type="ECO:0000259" key="9">
    <source>
        <dbReference type="Pfam" id="PF02230"/>
    </source>
</evidence>
<proteinExistence type="predicted"/>
<organism evidence="10 11">
    <name type="scientific">SAR86 cluster bacterium</name>
    <dbReference type="NCBI Taxonomy" id="2030880"/>
    <lineage>
        <taxon>Bacteria</taxon>
        <taxon>Pseudomonadati</taxon>
        <taxon>Pseudomonadota</taxon>
        <taxon>Gammaproteobacteria</taxon>
        <taxon>SAR86 cluster</taxon>
    </lineage>
</organism>
<dbReference type="PANTHER" id="PTHR38050">
    <property type="match status" value="1"/>
</dbReference>
<name>A0A2A5BA48_9GAMM</name>
<evidence type="ECO:0000256" key="7">
    <source>
        <dbReference type="ARBA" id="ARBA00023326"/>
    </source>
</evidence>
<dbReference type="PANTHER" id="PTHR38050:SF2">
    <property type="entry name" value="FERULOYL ESTERASE C-RELATED"/>
    <property type="match status" value="1"/>
</dbReference>
<evidence type="ECO:0000256" key="6">
    <source>
        <dbReference type="ARBA" id="ARBA00023277"/>
    </source>
</evidence>
<dbReference type="SUPFAM" id="SSF53474">
    <property type="entry name" value="alpha/beta-Hydrolases"/>
    <property type="match status" value="1"/>
</dbReference>
<evidence type="ECO:0000256" key="4">
    <source>
        <dbReference type="ARBA" id="ARBA00022729"/>
    </source>
</evidence>
<keyword evidence="5" id="KW-0378">Hydrolase</keyword>
<dbReference type="InterPro" id="IPR029058">
    <property type="entry name" value="AB_hydrolase_fold"/>
</dbReference>
<keyword evidence="4 8" id="KW-0732">Signal</keyword>
<dbReference type="GO" id="GO:0045493">
    <property type="term" value="P:xylan catabolic process"/>
    <property type="evidence" value="ECO:0007669"/>
    <property type="project" value="UniProtKB-KW"/>
</dbReference>
<comment type="subcellular location">
    <subcellularLocation>
        <location evidence="1">Secreted</location>
    </subcellularLocation>
</comment>
<evidence type="ECO:0000313" key="10">
    <source>
        <dbReference type="EMBL" id="PCJ27998.1"/>
    </source>
</evidence>
<evidence type="ECO:0000256" key="5">
    <source>
        <dbReference type="ARBA" id="ARBA00022801"/>
    </source>
</evidence>
<feature type="chain" id="PRO_5013331751" description="Phospholipase/carboxylesterase/thioesterase domain-containing protein" evidence="8">
    <location>
        <begin position="23"/>
        <end position="294"/>
    </location>
</feature>
<evidence type="ECO:0000256" key="2">
    <source>
        <dbReference type="ARBA" id="ARBA00022525"/>
    </source>
</evidence>
<evidence type="ECO:0000256" key="3">
    <source>
        <dbReference type="ARBA" id="ARBA00022651"/>
    </source>
</evidence>
<evidence type="ECO:0000256" key="1">
    <source>
        <dbReference type="ARBA" id="ARBA00004613"/>
    </source>
</evidence>
<dbReference type="Proteomes" id="UP000218327">
    <property type="component" value="Unassembled WGS sequence"/>
</dbReference>
<protein>
    <recommendedName>
        <fullName evidence="9">Phospholipase/carboxylesterase/thioesterase domain-containing protein</fullName>
    </recommendedName>
</protein>
<accession>A0A2A5BA48</accession>
<sequence length="294" mass="31262">MLKLKSLLIAIMLVLVSGTINAQSIDLGRGELPVTVPATYDSNIPTPLIVLLHGYTSSGAGQDSYMGFSKIADRYGFLLVAPDGDKESGGDNNRFWNASPACCNFFASDVDDSGYVLNIINEVKSEYNVDSSRVYLIGHSNGGFMSYRAAYDHSGTIAAIASLAGATNIDQPTAPANPVHILQIHGTSDGTIAYDGDDIQGTKYPSALESVTRWAEYNGCSTTGAERELRDLDGNIAGHESSVITFAQGCKTGGSSELWTIAGGAHVPNLSDTFSQQVIEWLYAHPKSMASFSD</sequence>
<keyword evidence="6" id="KW-0119">Carbohydrate metabolism</keyword>
<dbReference type="Gene3D" id="3.40.50.1820">
    <property type="entry name" value="alpha/beta hydrolase"/>
    <property type="match status" value="1"/>
</dbReference>
<keyword evidence="7" id="KW-0624">Polysaccharide degradation</keyword>
<keyword evidence="2" id="KW-0964">Secreted</keyword>
<comment type="caution">
    <text evidence="10">The sequence shown here is derived from an EMBL/GenBank/DDBJ whole genome shotgun (WGS) entry which is preliminary data.</text>
</comment>
<dbReference type="Pfam" id="PF02230">
    <property type="entry name" value="Abhydrolase_2"/>
    <property type="match status" value="1"/>
</dbReference>